<evidence type="ECO:0000313" key="2">
    <source>
        <dbReference type="Proteomes" id="UP000887563"/>
    </source>
</evidence>
<dbReference type="WBParaSite" id="Minc3s00236g08265">
    <property type="protein sequence ID" value="Minc3s00236g08265"/>
    <property type="gene ID" value="Minc3s00236g08265"/>
</dbReference>
<sequence>MIDSLEKDSYEIKRLGPVVFEFLLNDKLVKKWRTAIAESVPLFLLGVRDDSADSDDESEDNNEEETDDSDEEEDDNVENDIKDFAVQLIKPGL</sequence>
<evidence type="ECO:0000313" key="3">
    <source>
        <dbReference type="WBParaSite" id="Minc3s00236g08265"/>
    </source>
</evidence>
<dbReference type="Proteomes" id="UP000887563">
    <property type="component" value="Unplaced"/>
</dbReference>
<protein>
    <submittedName>
        <fullName evidence="3">Uncharacterized protein</fullName>
    </submittedName>
</protein>
<name>A0A914L2E7_MELIC</name>
<feature type="region of interest" description="Disordered" evidence="1">
    <location>
        <begin position="48"/>
        <end position="80"/>
    </location>
</feature>
<accession>A0A914L2E7</accession>
<keyword evidence="2" id="KW-1185">Reference proteome</keyword>
<evidence type="ECO:0000256" key="1">
    <source>
        <dbReference type="SAM" id="MobiDB-lite"/>
    </source>
</evidence>
<organism evidence="2 3">
    <name type="scientific">Meloidogyne incognita</name>
    <name type="common">Southern root-knot nematode worm</name>
    <name type="synonym">Oxyuris incognita</name>
    <dbReference type="NCBI Taxonomy" id="6306"/>
    <lineage>
        <taxon>Eukaryota</taxon>
        <taxon>Metazoa</taxon>
        <taxon>Ecdysozoa</taxon>
        <taxon>Nematoda</taxon>
        <taxon>Chromadorea</taxon>
        <taxon>Rhabditida</taxon>
        <taxon>Tylenchina</taxon>
        <taxon>Tylenchomorpha</taxon>
        <taxon>Tylenchoidea</taxon>
        <taxon>Meloidogynidae</taxon>
        <taxon>Meloidogyninae</taxon>
        <taxon>Meloidogyne</taxon>
        <taxon>Meloidogyne incognita group</taxon>
    </lineage>
</organism>
<feature type="compositionally biased region" description="Acidic residues" evidence="1">
    <location>
        <begin position="52"/>
        <end position="78"/>
    </location>
</feature>
<proteinExistence type="predicted"/>
<reference evidence="3" key="1">
    <citation type="submission" date="2022-11" db="UniProtKB">
        <authorList>
            <consortium name="WormBaseParasite"/>
        </authorList>
    </citation>
    <scope>IDENTIFICATION</scope>
</reference>
<dbReference type="AlphaFoldDB" id="A0A914L2E7"/>